<evidence type="ECO:0000256" key="1">
    <source>
        <dbReference type="ARBA" id="ARBA00009437"/>
    </source>
</evidence>
<reference evidence="6 7" key="1">
    <citation type="submission" date="2016-03" db="EMBL/GenBank/DDBJ databases">
        <title>Photobacterium proteolyticum sp. nov. a protease producing bacterium isolated from ocean sediments of Laizhou Bay.</title>
        <authorList>
            <person name="Li Y."/>
        </authorList>
    </citation>
    <scope>NUCLEOTIDE SEQUENCE [LARGE SCALE GENOMIC DNA]</scope>
    <source>
        <strain evidence="6 7">R-40508</strain>
    </source>
</reference>
<dbReference type="SUPFAM" id="SSF46785">
    <property type="entry name" value="Winged helix' DNA-binding domain"/>
    <property type="match status" value="1"/>
</dbReference>
<accession>A0A178KA57</accession>
<dbReference type="STRING" id="858640.A3K86_13040"/>
<evidence type="ECO:0000256" key="2">
    <source>
        <dbReference type="ARBA" id="ARBA00023015"/>
    </source>
</evidence>
<dbReference type="CDD" id="cd05466">
    <property type="entry name" value="PBP2_LTTR_substrate"/>
    <property type="match status" value="1"/>
</dbReference>
<evidence type="ECO:0000256" key="4">
    <source>
        <dbReference type="ARBA" id="ARBA00023163"/>
    </source>
</evidence>
<evidence type="ECO:0000259" key="5">
    <source>
        <dbReference type="PROSITE" id="PS50931"/>
    </source>
</evidence>
<dbReference type="PANTHER" id="PTHR30126:SF98">
    <property type="entry name" value="HTH-TYPE TRANSCRIPTIONAL ACTIVATOR BAUR"/>
    <property type="match status" value="1"/>
</dbReference>
<keyword evidence="7" id="KW-1185">Reference proteome</keyword>
<dbReference type="OrthoDB" id="8587655at2"/>
<gene>
    <name evidence="6" type="ORF">A3K86_13040</name>
</gene>
<comment type="caution">
    <text evidence="6">The sequence shown here is derived from an EMBL/GenBank/DDBJ whole genome shotgun (WGS) entry which is preliminary data.</text>
</comment>
<dbReference type="SUPFAM" id="SSF53850">
    <property type="entry name" value="Periplasmic binding protein-like II"/>
    <property type="match status" value="1"/>
</dbReference>
<proteinExistence type="inferred from homology"/>
<comment type="similarity">
    <text evidence="1">Belongs to the LysR transcriptional regulatory family.</text>
</comment>
<dbReference type="AlphaFoldDB" id="A0A178KA57"/>
<dbReference type="InterPro" id="IPR005119">
    <property type="entry name" value="LysR_subst-bd"/>
</dbReference>
<dbReference type="Pfam" id="PF03466">
    <property type="entry name" value="LysR_substrate"/>
    <property type="match status" value="1"/>
</dbReference>
<dbReference type="PANTHER" id="PTHR30126">
    <property type="entry name" value="HTH-TYPE TRANSCRIPTIONAL REGULATOR"/>
    <property type="match status" value="1"/>
</dbReference>
<dbReference type="Gene3D" id="3.40.190.290">
    <property type="match status" value="1"/>
</dbReference>
<keyword evidence="2" id="KW-0805">Transcription regulation</keyword>
<protein>
    <submittedName>
        <fullName evidence="6">Transcriptional regulator</fullName>
    </submittedName>
</protein>
<evidence type="ECO:0000313" key="7">
    <source>
        <dbReference type="Proteomes" id="UP000078503"/>
    </source>
</evidence>
<evidence type="ECO:0000256" key="3">
    <source>
        <dbReference type="ARBA" id="ARBA00023125"/>
    </source>
</evidence>
<evidence type="ECO:0000313" key="6">
    <source>
        <dbReference type="EMBL" id="OAN13946.1"/>
    </source>
</evidence>
<dbReference type="GO" id="GO:0003700">
    <property type="term" value="F:DNA-binding transcription factor activity"/>
    <property type="evidence" value="ECO:0007669"/>
    <property type="project" value="InterPro"/>
</dbReference>
<dbReference type="RefSeq" id="WP_068331612.1">
    <property type="nucleotide sequence ID" value="NZ_LVHF01000027.1"/>
</dbReference>
<dbReference type="InterPro" id="IPR036388">
    <property type="entry name" value="WH-like_DNA-bd_sf"/>
</dbReference>
<dbReference type="InterPro" id="IPR036390">
    <property type="entry name" value="WH_DNA-bd_sf"/>
</dbReference>
<sequence>MKKIDDIDIRLLQLFLIIVESDGFSAAQYQLNMHQSSISKKMNDLETRLGMTLCHRGRSGFKLTPDGLKVYEMSRQLFGHIDVFQKQIDNIRSIACGNIQLGMVDNLVTNPACQIATAIAMFVKKHPQVRIDNSVSDSYQIEKSLLDGKLDIGITSSEVKKSGLHYHYLFDEHQSLYCVPHHKILEINRLAKLSDLRENALVERGLAHPITPVSEVMASQCTAYAPNMEATAHLILSGHFIGYLPDHYAEHWVQQGMMIKVPVEPNLVYSTQFFLTTNEQLELSLATQALVDDLKQAHSFCDAKKIIAKTHAYKVENEKLLE</sequence>
<dbReference type="InterPro" id="IPR000847">
    <property type="entry name" value="LysR_HTH_N"/>
</dbReference>
<dbReference type="Pfam" id="PF00126">
    <property type="entry name" value="HTH_1"/>
    <property type="match status" value="1"/>
</dbReference>
<dbReference type="Proteomes" id="UP000078503">
    <property type="component" value="Unassembled WGS sequence"/>
</dbReference>
<dbReference type="EMBL" id="LVHF01000027">
    <property type="protein sequence ID" value="OAN13946.1"/>
    <property type="molecule type" value="Genomic_DNA"/>
</dbReference>
<dbReference type="Gene3D" id="1.10.10.10">
    <property type="entry name" value="Winged helix-like DNA-binding domain superfamily/Winged helix DNA-binding domain"/>
    <property type="match status" value="1"/>
</dbReference>
<keyword evidence="4" id="KW-0804">Transcription</keyword>
<dbReference type="GO" id="GO:0000976">
    <property type="term" value="F:transcription cis-regulatory region binding"/>
    <property type="evidence" value="ECO:0007669"/>
    <property type="project" value="TreeGrafter"/>
</dbReference>
<name>A0A178KA57_9GAMM</name>
<organism evidence="6 7">
    <name type="scientific">Photobacterium jeanii</name>
    <dbReference type="NCBI Taxonomy" id="858640"/>
    <lineage>
        <taxon>Bacteria</taxon>
        <taxon>Pseudomonadati</taxon>
        <taxon>Pseudomonadota</taxon>
        <taxon>Gammaproteobacteria</taxon>
        <taxon>Vibrionales</taxon>
        <taxon>Vibrionaceae</taxon>
        <taxon>Photobacterium</taxon>
    </lineage>
</organism>
<dbReference type="PROSITE" id="PS50931">
    <property type="entry name" value="HTH_LYSR"/>
    <property type="match status" value="1"/>
</dbReference>
<feature type="domain" description="HTH lysR-type" evidence="5">
    <location>
        <begin position="7"/>
        <end position="64"/>
    </location>
</feature>
<keyword evidence="3" id="KW-0238">DNA-binding</keyword>